<evidence type="ECO:0000313" key="3">
    <source>
        <dbReference type="Proteomes" id="UP000199356"/>
    </source>
</evidence>
<dbReference type="AlphaFoldDB" id="A0A1I5RWQ9"/>
<name>A0A1I5RWQ9_9RHOB</name>
<proteinExistence type="predicted"/>
<accession>A0A1I5RWQ9</accession>
<dbReference type="NCBIfam" id="TIGR01725">
    <property type="entry name" value="phge_HK97_gp10"/>
    <property type="match status" value="1"/>
</dbReference>
<dbReference type="Proteomes" id="UP000199356">
    <property type="component" value="Unassembled WGS sequence"/>
</dbReference>
<dbReference type="RefSeq" id="WP_093422366.1">
    <property type="nucleotide sequence ID" value="NZ_FOXA01000009.1"/>
</dbReference>
<reference evidence="2 3" key="1">
    <citation type="submission" date="2016-10" db="EMBL/GenBank/DDBJ databases">
        <authorList>
            <person name="de Groot N.N."/>
        </authorList>
    </citation>
    <scope>NUCLEOTIDE SEQUENCE [LARGE SCALE GENOMIC DNA]</scope>
    <source>
        <strain evidence="2 3">DSM 19547</strain>
    </source>
</reference>
<keyword evidence="3" id="KW-1185">Reference proteome</keyword>
<dbReference type="STRING" id="441119.SAMN04488047_109121"/>
<feature type="region of interest" description="Disordered" evidence="1">
    <location>
        <begin position="54"/>
        <end position="77"/>
    </location>
</feature>
<evidence type="ECO:0000313" key="2">
    <source>
        <dbReference type="EMBL" id="SFP62691.1"/>
    </source>
</evidence>
<evidence type="ECO:0000256" key="1">
    <source>
        <dbReference type="SAM" id="MobiDB-lite"/>
    </source>
</evidence>
<dbReference type="OrthoDB" id="8480914at2"/>
<protein>
    <submittedName>
        <fullName evidence="2">Phage protein, HK97 gp10 family</fullName>
    </submittedName>
</protein>
<gene>
    <name evidence="2" type="ORF">SAMN04488047_109121</name>
</gene>
<dbReference type="Pfam" id="PF04883">
    <property type="entry name" value="HK97-gp10_like"/>
    <property type="match status" value="1"/>
</dbReference>
<sequence length="140" mass="15350">MSRDGGLKNFQYRMSRIPKEVRKAVKPALMQSGYEIAETMEGLAPEVTGDLMGSIQVTAPGDSTPPYSQPGGSQVAGPNEVVITAGNTDVRYAHLVEYGTKNSTARPFFWPAFRMSKKRAENRIKRAISKAVKENWGTGK</sequence>
<dbReference type="EMBL" id="FOXA01000009">
    <property type="protein sequence ID" value="SFP62691.1"/>
    <property type="molecule type" value="Genomic_DNA"/>
</dbReference>
<dbReference type="InterPro" id="IPR010064">
    <property type="entry name" value="HK97-gp10_tail"/>
</dbReference>
<organism evidence="2 3">
    <name type="scientific">Tranquillimonas alkanivorans</name>
    <dbReference type="NCBI Taxonomy" id="441119"/>
    <lineage>
        <taxon>Bacteria</taxon>
        <taxon>Pseudomonadati</taxon>
        <taxon>Pseudomonadota</taxon>
        <taxon>Alphaproteobacteria</taxon>
        <taxon>Rhodobacterales</taxon>
        <taxon>Roseobacteraceae</taxon>
        <taxon>Tranquillimonas</taxon>
    </lineage>
</organism>